<dbReference type="InterPro" id="IPR043128">
    <property type="entry name" value="Rev_trsase/Diguanyl_cyclase"/>
</dbReference>
<keyword evidence="2 8" id="KW-0808">Transferase</keyword>
<dbReference type="GO" id="GO:0009314">
    <property type="term" value="P:response to radiation"/>
    <property type="evidence" value="ECO:0007669"/>
    <property type="project" value="TreeGrafter"/>
</dbReference>
<feature type="domain" description="UmuC" evidence="7">
    <location>
        <begin position="15"/>
        <end position="241"/>
    </location>
</feature>
<dbReference type="InterPro" id="IPR052230">
    <property type="entry name" value="DNA_polymerase_eta"/>
</dbReference>
<keyword evidence="6" id="KW-0539">Nucleus</keyword>
<evidence type="ECO:0000313" key="11">
    <source>
        <dbReference type="Proteomes" id="UP000572268"/>
    </source>
</evidence>
<dbReference type="GO" id="GO:0042276">
    <property type="term" value="P:error-prone translesion synthesis"/>
    <property type="evidence" value="ECO:0007669"/>
    <property type="project" value="TreeGrafter"/>
</dbReference>
<dbReference type="GO" id="GO:0005634">
    <property type="term" value="C:nucleus"/>
    <property type="evidence" value="ECO:0007669"/>
    <property type="project" value="UniProtKB-SubCell"/>
</dbReference>
<name>A0A7J6MD88_PEROL</name>
<feature type="domain" description="UmuC" evidence="7">
    <location>
        <begin position="502"/>
        <end position="688"/>
    </location>
</feature>
<dbReference type="PANTHER" id="PTHR45873:SF1">
    <property type="entry name" value="DNA POLYMERASE ETA"/>
    <property type="match status" value="1"/>
</dbReference>
<dbReference type="InterPro" id="IPR001126">
    <property type="entry name" value="UmuC"/>
</dbReference>
<keyword evidence="5" id="KW-0234">DNA repair</keyword>
<evidence type="ECO:0000256" key="4">
    <source>
        <dbReference type="ARBA" id="ARBA00022763"/>
    </source>
</evidence>
<dbReference type="Proteomes" id="UP000572268">
    <property type="component" value="Unassembled WGS sequence"/>
</dbReference>
<dbReference type="EMBL" id="JABAHT010000025">
    <property type="protein sequence ID" value="KAF4669346.1"/>
    <property type="molecule type" value="Genomic_DNA"/>
</dbReference>
<keyword evidence="3" id="KW-0479">Metal-binding</keyword>
<dbReference type="Gene3D" id="3.30.70.270">
    <property type="match status" value="3"/>
</dbReference>
<dbReference type="Gene3D" id="3.40.1170.60">
    <property type="match status" value="2"/>
</dbReference>
<dbReference type="Pfam" id="PF00817">
    <property type="entry name" value="IMS"/>
    <property type="match status" value="2"/>
</dbReference>
<dbReference type="GO" id="GO:0006281">
    <property type="term" value="P:DNA repair"/>
    <property type="evidence" value="ECO:0007669"/>
    <property type="project" value="UniProtKB-KW"/>
</dbReference>
<protein>
    <submittedName>
        <fullName evidence="8">Deoxycytidyl transferase</fullName>
    </submittedName>
</protein>
<evidence type="ECO:0000256" key="6">
    <source>
        <dbReference type="ARBA" id="ARBA00023242"/>
    </source>
</evidence>
<dbReference type="Gene3D" id="3.30.1490.100">
    <property type="entry name" value="DNA polymerase, Y-family, little finger domain"/>
    <property type="match status" value="2"/>
</dbReference>
<dbReference type="GO" id="GO:0046872">
    <property type="term" value="F:metal ion binding"/>
    <property type="evidence" value="ECO:0007669"/>
    <property type="project" value="UniProtKB-KW"/>
</dbReference>
<dbReference type="SUPFAM" id="SSF100879">
    <property type="entry name" value="Lesion bypass DNA polymerase (Y-family), little finger domain"/>
    <property type="match status" value="1"/>
</dbReference>
<evidence type="ECO:0000313" key="9">
    <source>
        <dbReference type="EMBL" id="KAF4674638.1"/>
    </source>
</evidence>
<evidence type="ECO:0000256" key="5">
    <source>
        <dbReference type="ARBA" id="ARBA00023204"/>
    </source>
</evidence>
<evidence type="ECO:0000256" key="1">
    <source>
        <dbReference type="ARBA" id="ARBA00004123"/>
    </source>
</evidence>
<dbReference type="EMBL" id="JABANN010000027">
    <property type="protein sequence ID" value="KAF4674638.1"/>
    <property type="molecule type" value="Genomic_DNA"/>
</dbReference>
<evidence type="ECO:0000313" key="10">
    <source>
        <dbReference type="Proteomes" id="UP000570595"/>
    </source>
</evidence>
<dbReference type="AlphaFoldDB" id="A0A7J6MD88"/>
<dbReference type="OrthoDB" id="447129at2759"/>
<organism evidence="8 10">
    <name type="scientific">Perkinsus olseni</name>
    <name type="common">Perkinsus atlanticus</name>
    <dbReference type="NCBI Taxonomy" id="32597"/>
    <lineage>
        <taxon>Eukaryota</taxon>
        <taxon>Sar</taxon>
        <taxon>Alveolata</taxon>
        <taxon>Perkinsozoa</taxon>
        <taxon>Perkinsea</taxon>
        <taxon>Perkinsida</taxon>
        <taxon>Perkinsidae</taxon>
        <taxon>Perkinsus</taxon>
    </lineage>
</organism>
<comment type="caution">
    <text evidence="8">The sequence shown here is derived from an EMBL/GenBank/DDBJ whole genome shotgun (WGS) entry which is preliminary data.</text>
</comment>
<dbReference type="GO" id="GO:0035861">
    <property type="term" value="C:site of double-strand break"/>
    <property type="evidence" value="ECO:0007669"/>
    <property type="project" value="TreeGrafter"/>
</dbReference>
<accession>A0A7J6MD88</accession>
<dbReference type="Gene3D" id="6.10.250.1490">
    <property type="match status" value="1"/>
</dbReference>
<dbReference type="PANTHER" id="PTHR45873">
    <property type="entry name" value="DNA POLYMERASE ETA"/>
    <property type="match status" value="1"/>
</dbReference>
<dbReference type="GO" id="GO:0003887">
    <property type="term" value="F:DNA-directed DNA polymerase activity"/>
    <property type="evidence" value="ECO:0007669"/>
    <property type="project" value="TreeGrafter"/>
</dbReference>
<reference evidence="10 11" key="1">
    <citation type="submission" date="2020-04" db="EMBL/GenBank/DDBJ databases">
        <title>Perkinsus olseni comparative genomics.</title>
        <authorList>
            <person name="Bogema D.R."/>
        </authorList>
    </citation>
    <scope>NUCLEOTIDE SEQUENCE [LARGE SCALE GENOMIC DNA]</scope>
    <source>
        <strain evidence="8">ATCC PRA-179</strain>
        <strain evidence="9">ATCC PRA-31</strain>
    </source>
</reference>
<dbReference type="GO" id="GO:0003684">
    <property type="term" value="F:damaged DNA binding"/>
    <property type="evidence" value="ECO:0007669"/>
    <property type="project" value="InterPro"/>
</dbReference>
<evidence type="ECO:0000313" key="8">
    <source>
        <dbReference type="EMBL" id="KAF4669346.1"/>
    </source>
</evidence>
<evidence type="ECO:0000259" key="7">
    <source>
        <dbReference type="PROSITE" id="PS50173"/>
    </source>
</evidence>
<evidence type="ECO:0000256" key="2">
    <source>
        <dbReference type="ARBA" id="ARBA00022679"/>
    </source>
</evidence>
<comment type="subcellular location">
    <subcellularLocation>
        <location evidence="1">Nucleus</location>
    </subcellularLocation>
</comment>
<keyword evidence="4" id="KW-0227">DNA damage</keyword>
<dbReference type="GO" id="GO:0005657">
    <property type="term" value="C:replication fork"/>
    <property type="evidence" value="ECO:0007669"/>
    <property type="project" value="TreeGrafter"/>
</dbReference>
<dbReference type="Proteomes" id="UP000570595">
    <property type="component" value="Unassembled WGS sequence"/>
</dbReference>
<dbReference type="PROSITE" id="PS50173">
    <property type="entry name" value="UMUC"/>
    <property type="match status" value="2"/>
</dbReference>
<dbReference type="InterPro" id="IPR036775">
    <property type="entry name" value="DNA_pol_Y-fam_lit_finger_sf"/>
</dbReference>
<proteinExistence type="predicted"/>
<evidence type="ECO:0000256" key="3">
    <source>
        <dbReference type="ARBA" id="ARBA00022723"/>
    </source>
</evidence>
<gene>
    <name evidence="8" type="primary">REV1</name>
    <name evidence="9" type="ORF">FOL46_004425</name>
    <name evidence="8" type="ORF">FOZ61_004380</name>
</gene>
<dbReference type="InterPro" id="IPR043502">
    <property type="entry name" value="DNA/RNA_pol_sf"/>
</dbReference>
<sequence length="951" mass="103452">MAHADSRADNTPPVIALFDLDCFYAQVERRRLGIPSDVPFVVSQWDLVLAVDYSARKIPGVKRGAPTSIAEKAGARSAHVEVVDVVTGECFPDGPPPGEPRDRYRVSLDRYRDASEEVMRALRTALPESAPLERASIDEVFVDLTSLCGEEQEEQMPAGIKWAGGEVGNAALQEGAIWAERLRKEVESVTSFTMSAGVASNRQLAKLACGVNKPDAVTGLSDDKILDFMAGVKVRSLRGVGRATFNDIERLLPWLTGDTKCSEIWPVLDDLEPEPANAELVAWLKLASRGRDPIENAKVVKDSESLKAGSVSASKIFRPYLKEVTKTNFWIESLARDVVERVKARAPQFPKSLCVTLGREATATYATKSRRCPMPTLDKVVVTAKQMAAPLISSFGKVGMITISAFDLQEPPGPAGSTALAAAGEPTAASVGHTKGAVDAFFASSRLHFLGTWRRRFRQFLEECQPAEGKWGEGEVPSEIVEELREECERQLEPNSEATKRFMLCDFDSFFASVAQLQATGVPESPKPMAVVSGMGRGSEICSANYAARKYGVSGSMWLAEVKDICPDLEKVPVTSELLTQCNTAWKQLLRLMAVVGGGTLDRVVAKSVDEAIVDVSGDCRYSDEAAVARALQKAVTQATGLPCSVGVADSHVLAKIATTQAKPRGVRVLSNKSFLADLPLHMLPQVGYRTLGKLQNEFGLATVGDLLDPSLAPLLAESFGMKTAERMLANARGEDYRNDLVTDISTVSADKNFGIRNVTPESARQLVRALVAQVTPLLEGLVTERVILRLYLAPDDWVEPFKFMGIGACYQWSRSCAVSLAKNDIATLAVGLLEGVEVHRIRGAGVAVRVHAKEQAYSAANGDKNQQTLTDFLEKKAKPLAKKRRTSTVDAATSEAIARLEEESTIRSWRDGDADAQFAEFAHLGFDYARGSDVEKKFREMVNLYARFDA</sequence>
<dbReference type="Gene3D" id="1.10.150.20">
    <property type="entry name" value="5' to 3' exonuclease, C-terminal subdomain"/>
    <property type="match status" value="1"/>
</dbReference>
<dbReference type="SUPFAM" id="SSF56672">
    <property type="entry name" value="DNA/RNA polymerases"/>
    <property type="match status" value="2"/>
</dbReference>